<dbReference type="AlphaFoldDB" id="A0A0E9TEJ3"/>
<proteinExistence type="predicted"/>
<protein>
    <submittedName>
        <fullName evidence="1">Uncharacterized protein</fullName>
    </submittedName>
</protein>
<reference evidence="1" key="2">
    <citation type="journal article" date="2015" name="Fish Shellfish Immunol.">
        <title>Early steps in the European eel (Anguilla anguilla)-Vibrio vulnificus interaction in the gills: Role of the RtxA13 toxin.</title>
        <authorList>
            <person name="Callol A."/>
            <person name="Pajuelo D."/>
            <person name="Ebbesson L."/>
            <person name="Teles M."/>
            <person name="MacKenzie S."/>
            <person name="Amaro C."/>
        </authorList>
    </citation>
    <scope>NUCLEOTIDE SEQUENCE</scope>
</reference>
<accession>A0A0E9TEJ3</accession>
<name>A0A0E9TEJ3_ANGAN</name>
<organism evidence="1">
    <name type="scientific">Anguilla anguilla</name>
    <name type="common">European freshwater eel</name>
    <name type="synonym">Muraena anguilla</name>
    <dbReference type="NCBI Taxonomy" id="7936"/>
    <lineage>
        <taxon>Eukaryota</taxon>
        <taxon>Metazoa</taxon>
        <taxon>Chordata</taxon>
        <taxon>Craniata</taxon>
        <taxon>Vertebrata</taxon>
        <taxon>Euteleostomi</taxon>
        <taxon>Actinopterygii</taxon>
        <taxon>Neopterygii</taxon>
        <taxon>Teleostei</taxon>
        <taxon>Anguilliformes</taxon>
        <taxon>Anguillidae</taxon>
        <taxon>Anguilla</taxon>
    </lineage>
</organism>
<reference evidence="1" key="1">
    <citation type="submission" date="2014-11" db="EMBL/GenBank/DDBJ databases">
        <authorList>
            <person name="Amaro Gonzalez C."/>
        </authorList>
    </citation>
    <scope>NUCLEOTIDE SEQUENCE</scope>
</reference>
<sequence>MLEISVGPGVFLAKVLLECFLEQEGILTGIMDSKLFLPWKCFSLILN</sequence>
<evidence type="ECO:0000313" key="1">
    <source>
        <dbReference type="EMBL" id="JAH51300.1"/>
    </source>
</evidence>
<dbReference type="EMBL" id="GBXM01057277">
    <property type="protein sequence ID" value="JAH51300.1"/>
    <property type="molecule type" value="Transcribed_RNA"/>
</dbReference>